<evidence type="ECO:0000259" key="2">
    <source>
        <dbReference type="Pfam" id="PF03972"/>
    </source>
</evidence>
<dbReference type="SUPFAM" id="SSF103378">
    <property type="entry name" value="2-methylcitrate dehydratase PrpD"/>
    <property type="match status" value="1"/>
</dbReference>
<dbReference type="Gene3D" id="1.10.4100.10">
    <property type="entry name" value="2-methylcitrate dehydratase PrpD"/>
    <property type="match status" value="1"/>
</dbReference>
<dbReference type="InterPro" id="IPR045337">
    <property type="entry name" value="MmgE_PrpD_C"/>
</dbReference>
<reference evidence="4 5" key="1">
    <citation type="submission" date="2023-07" db="EMBL/GenBank/DDBJ databases">
        <title>Sorghum-associated microbial communities from plants grown in Nebraska, USA.</title>
        <authorList>
            <person name="Schachtman D."/>
        </authorList>
    </citation>
    <scope>NUCLEOTIDE SEQUENCE [LARGE SCALE GENOMIC DNA]</scope>
    <source>
        <strain evidence="4 5">BE167</strain>
    </source>
</reference>
<dbReference type="Proteomes" id="UP001252243">
    <property type="component" value="Unassembled WGS sequence"/>
</dbReference>
<comment type="similarity">
    <text evidence="1">Belongs to the PrpD family.</text>
</comment>
<feature type="domain" description="MmgE/PrpD C-terminal" evidence="3">
    <location>
        <begin position="279"/>
        <end position="446"/>
    </location>
</feature>
<dbReference type="PANTHER" id="PTHR16943">
    <property type="entry name" value="2-METHYLCITRATE DEHYDRATASE-RELATED"/>
    <property type="match status" value="1"/>
</dbReference>
<dbReference type="InterPro" id="IPR042188">
    <property type="entry name" value="MmgE/PrpD_sf_2"/>
</dbReference>
<keyword evidence="5" id="KW-1185">Reference proteome</keyword>
<gene>
    <name evidence="4" type="ORF">J2X01_003866</name>
</gene>
<proteinExistence type="inferred from homology"/>
<dbReference type="InterPro" id="IPR036148">
    <property type="entry name" value="MmgE/PrpD_sf"/>
</dbReference>
<name>A0ABU1UHF1_9MICC</name>
<evidence type="ECO:0000259" key="3">
    <source>
        <dbReference type="Pfam" id="PF19305"/>
    </source>
</evidence>
<dbReference type="InterPro" id="IPR042183">
    <property type="entry name" value="MmgE/PrpD_sf_1"/>
</dbReference>
<organism evidence="4 5">
    <name type="scientific">Arthrobacter ginsengisoli</name>
    <dbReference type="NCBI Taxonomy" id="1356565"/>
    <lineage>
        <taxon>Bacteria</taxon>
        <taxon>Bacillati</taxon>
        <taxon>Actinomycetota</taxon>
        <taxon>Actinomycetes</taxon>
        <taxon>Micrococcales</taxon>
        <taxon>Micrococcaceae</taxon>
        <taxon>Arthrobacter</taxon>
    </lineage>
</organism>
<dbReference type="RefSeq" id="WP_310061153.1">
    <property type="nucleotide sequence ID" value="NZ_JAVDVQ010000025.1"/>
</dbReference>
<dbReference type="Pfam" id="PF03972">
    <property type="entry name" value="MmgE_PrpD_N"/>
    <property type="match status" value="1"/>
</dbReference>
<evidence type="ECO:0000256" key="1">
    <source>
        <dbReference type="ARBA" id="ARBA00006174"/>
    </source>
</evidence>
<dbReference type="Gene3D" id="3.30.1330.120">
    <property type="entry name" value="2-methylcitrate dehydratase PrpD"/>
    <property type="match status" value="1"/>
</dbReference>
<accession>A0ABU1UHF1</accession>
<dbReference type="Pfam" id="PF19305">
    <property type="entry name" value="MmgE_PrpD_C"/>
    <property type="match status" value="1"/>
</dbReference>
<dbReference type="InterPro" id="IPR045336">
    <property type="entry name" value="MmgE_PrpD_N"/>
</dbReference>
<dbReference type="EMBL" id="JAVDVQ010000025">
    <property type="protein sequence ID" value="MDR7084555.1"/>
    <property type="molecule type" value="Genomic_DNA"/>
</dbReference>
<evidence type="ECO:0000313" key="4">
    <source>
        <dbReference type="EMBL" id="MDR7084555.1"/>
    </source>
</evidence>
<sequence>MQSPTVSQSGANELESAEKPLLTVLAEFAHSLEGDAIPSAVRDQAKLCLLDTLGCIIAGSVTAEAAALQRAERRLSSGSGVLLSPSEEARVLGYMGDVLELNDLIGGHASIGIVAAVIGAARQADSSGEQVVDAIVAGIEVTSRLYESTAWTKKPYTESGMVIPSLVSAIGAAAAVARLRGLSVAMTAEAMGIAGTIVSWGPAEVIFGTGGTIKPILFGACPADSGIKGVEYALAGLTGPPHLIESPLGLMAALSHSFDESEIRSPDVWHLLKPQRKLHASCGYTHSSIDAVVDLVRQGVNVAEAKQIKVQVPEYLLAAVRKDHMPETPNEARFHLQYCLALAANGADFISPAHTLEFERYASPEIESLMERIEVSSLEISGTIHAKPYNISRVTIEGNDGKIVEGGCNAPRGSAANPLTDDDVLQKFRRLASARMPDTEIESGISLIQNLARPGNDKGLWAIIDDILEADAKAS</sequence>
<protein>
    <submittedName>
        <fullName evidence="4">2-methylcitrate dehydratase PrpD</fullName>
    </submittedName>
</protein>
<feature type="domain" description="MmgE/PrpD N-terminal" evidence="2">
    <location>
        <begin position="25"/>
        <end position="259"/>
    </location>
</feature>
<evidence type="ECO:0000313" key="5">
    <source>
        <dbReference type="Proteomes" id="UP001252243"/>
    </source>
</evidence>
<dbReference type="InterPro" id="IPR005656">
    <property type="entry name" value="MmgE_PrpD"/>
</dbReference>
<comment type="caution">
    <text evidence="4">The sequence shown here is derived from an EMBL/GenBank/DDBJ whole genome shotgun (WGS) entry which is preliminary data.</text>
</comment>
<dbReference type="PANTHER" id="PTHR16943:SF8">
    <property type="entry name" value="2-METHYLCITRATE DEHYDRATASE"/>
    <property type="match status" value="1"/>
</dbReference>